<name>A0A4V2UTN9_9FIRM</name>
<keyword evidence="1" id="KW-1003">Cell membrane</keyword>
<feature type="transmembrane region" description="Helical" evidence="5">
    <location>
        <begin position="185"/>
        <end position="203"/>
    </location>
</feature>
<feature type="transmembrane region" description="Helical" evidence="5">
    <location>
        <begin position="60"/>
        <end position="80"/>
    </location>
</feature>
<keyword evidence="2 5" id="KW-0812">Transmembrane</keyword>
<dbReference type="PANTHER" id="PTHR35529:SF2">
    <property type="entry name" value="SPORULATION PROTEIN YTAF-RELATED"/>
    <property type="match status" value="1"/>
</dbReference>
<evidence type="ECO:0000256" key="1">
    <source>
        <dbReference type="ARBA" id="ARBA00022475"/>
    </source>
</evidence>
<dbReference type="OrthoDB" id="1650809at2"/>
<feature type="transmembrane region" description="Helical" evidence="5">
    <location>
        <begin position="157"/>
        <end position="178"/>
    </location>
</feature>
<evidence type="ECO:0000313" key="7">
    <source>
        <dbReference type="Proteomes" id="UP000294567"/>
    </source>
</evidence>
<keyword evidence="3 5" id="KW-1133">Transmembrane helix</keyword>
<accession>A0A4V2UTN9</accession>
<reference evidence="6 7" key="1">
    <citation type="submission" date="2019-03" db="EMBL/GenBank/DDBJ databases">
        <title>Genomic Encyclopedia of Type Strains, Phase IV (KMG-IV): sequencing the most valuable type-strain genomes for metagenomic binning, comparative biology and taxonomic classification.</title>
        <authorList>
            <person name="Goeker M."/>
        </authorList>
    </citation>
    <scope>NUCLEOTIDE SEQUENCE [LARGE SCALE GENOMIC DNA]</scope>
    <source>
        <strain evidence="6 7">DSM 26752</strain>
    </source>
</reference>
<proteinExistence type="predicted"/>
<keyword evidence="4 5" id="KW-0472">Membrane</keyword>
<dbReference type="RefSeq" id="WP_132029290.1">
    <property type="nucleotide sequence ID" value="NZ_CP068564.1"/>
</dbReference>
<dbReference type="InterPro" id="IPR014205">
    <property type="entry name" value="Spore_YtaF"/>
</dbReference>
<protein>
    <submittedName>
        <fullName evidence="6">Putative sporulation protein YtaF</fullName>
    </submittedName>
</protein>
<evidence type="ECO:0000256" key="2">
    <source>
        <dbReference type="ARBA" id="ARBA00022692"/>
    </source>
</evidence>
<dbReference type="Proteomes" id="UP000294567">
    <property type="component" value="Unassembled WGS sequence"/>
</dbReference>
<dbReference type="Pfam" id="PF02659">
    <property type="entry name" value="Mntp"/>
    <property type="match status" value="1"/>
</dbReference>
<gene>
    <name evidence="6" type="ORF">EDD65_11325</name>
</gene>
<dbReference type="PANTHER" id="PTHR35529">
    <property type="entry name" value="MANGANESE EFFLUX PUMP MNTP-RELATED"/>
    <property type="match status" value="1"/>
</dbReference>
<feature type="transmembrane region" description="Helical" evidence="5">
    <location>
        <begin position="34"/>
        <end position="54"/>
    </location>
</feature>
<evidence type="ECO:0000256" key="3">
    <source>
        <dbReference type="ARBA" id="ARBA00022989"/>
    </source>
</evidence>
<evidence type="ECO:0000313" key="6">
    <source>
        <dbReference type="EMBL" id="TCS86942.1"/>
    </source>
</evidence>
<dbReference type="AlphaFoldDB" id="A0A4V2UTN9"/>
<dbReference type="EMBL" id="SMAE01000013">
    <property type="protein sequence ID" value="TCS86942.1"/>
    <property type="molecule type" value="Genomic_DNA"/>
</dbReference>
<sequence>METILLVLTLSIDAFVASLAYGTNRIKIPMKSIIFIDIICAIFLALSMLLAISFKKILPVNVTSIISFILLIILGIYYLFESIIKKYLNEKSSKKRQVKLKLFNLWLIIDIYIDETKADLDNSKTISLNEALYLAAALSIDSIAIGFGTGIGNINYFAVIVLSLIWDIIAIWSGLFLGRKFTEKININLSWLSGILLILLAFLKLK</sequence>
<feature type="transmembrane region" description="Helical" evidence="5">
    <location>
        <begin position="131"/>
        <end position="151"/>
    </location>
</feature>
<organism evidence="6 7">
    <name type="scientific">Keratinibaculum paraultunense</name>
    <dbReference type="NCBI Taxonomy" id="1278232"/>
    <lineage>
        <taxon>Bacteria</taxon>
        <taxon>Bacillati</taxon>
        <taxon>Bacillota</taxon>
        <taxon>Tissierellia</taxon>
        <taxon>Tissierellales</taxon>
        <taxon>Tepidimicrobiaceae</taxon>
        <taxon>Keratinibaculum</taxon>
    </lineage>
</organism>
<feature type="transmembrane region" description="Helical" evidence="5">
    <location>
        <begin position="6"/>
        <end position="22"/>
    </location>
</feature>
<dbReference type="NCBIfam" id="TIGR02840">
    <property type="entry name" value="spore_YtaF"/>
    <property type="match status" value="1"/>
</dbReference>
<evidence type="ECO:0000256" key="5">
    <source>
        <dbReference type="SAM" id="Phobius"/>
    </source>
</evidence>
<evidence type="ECO:0000256" key="4">
    <source>
        <dbReference type="ARBA" id="ARBA00023136"/>
    </source>
</evidence>
<dbReference type="InterPro" id="IPR003810">
    <property type="entry name" value="Mntp/YtaF"/>
</dbReference>
<comment type="caution">
    <text evidence="6">The sequence shown here is derived from an EMBL/GenBank/DDBJ whole genome shotgun (WGS) entry which is preliminary data.</text>
</comment>
<keyword evidence="7" id="KW-1185">Reference proteome</keyword>